<dbReference type="AlphaFoldDB" id="A0ABD2AYT2"/>
<accession>A0ABD2AYT2</accession>
<comment type="caution">
    <text evidence="1">The sequence shown here is derived from an EMBL/GenBank/DDBJ whole genome shotgun (WGS) entry which is preliminary data.</text>
</comment>
<name>A0ABD2AYT2_VESMC</name>
<dbReference type="EMBL" id="JAYRBN010000110">
    <property type="protein sequence ID" value="KAL2725774.1"/>
    <property type="molecule type" value="Genomic_DNA"/>
</dbReference>
<keyword evidence="2" id="KW-1185">Reference proteome</keyword>
<reference evidence="1 2" key="1">
    <citation type="journal article" date="2024" name="Ann. Entomol. Soc. Am.">
        <title>Genomic analyses of the southern and eastern yellowjacket wasps (Hymenoptera: Vespidae) reveal evolutionary signatures of social life.</title>
        <authorList>
            <person name="Catto M.A."/>
            <person name="Caine P.B."/>
            <person name="Orr S.E."/>
            <person name="Hunt B.G."/>
            <person name="Goodisman M.A.D."/>
        </authorList>
    </citation>
    <scope>NUCLEOTIDE SEQUENCE [LARGE SCALE GENOMIC DNA]</scope>
    <source>
        <strain evidence="1">232</strain>
        <tissue evidence="1">Head and thorax</tissue>
    </source>
</reference>
<proteinExistence type="predicted"/>
<protein>
    <submittedName>
        <fullName evidence="1">Uncharacterized protein</fullName>
    </submittedName>
</protein>
<organism evidence="1 2">
    <name type="scientific">Vespula maculifrons</name>
    <name type="common">Eastern yellow jacket</name>
    <name type="synonym">Wasp</name>
    <dbReference type="NCBI Taxonomy" id="7453"/>
    <lineage>
        <taxon>Eukaryota</taxon>
        <taxon>Metazoa</taxon>
        <taxon>Ecdysozoa</taxon>
        <taxon>Arthropoda</taxon>
        <taxon>Hexapoda</taxon>
        <taxon>Insecta</taxon>
        <taxon>Pterygota</taxon>
        <taxon>Neoptera</taxon>
        <taxon>Endopterygota</taxon>
        <taxon>Hymenoptera</taxon>
        <taxon>Apocrita</taxon>
        <taxon>Aculeata</taxon>
        <taxon>Vespoidea</taxon>
        <taxon>Vespidae</taxon>
        <taxon>Vespinae</taxon>
        <taxon>Vespula</taxon>
    </lineage>
</organism>
<evidence type="ECO:0000313" key="2">
    <source>
        <dbReference type="Proteomes" id="UP001607303"/>
    </source>
</evidence>
<evidence type="ECO:0000313" key="1">
    <source>
        <dbReference type="EMBL" id="KAL2725774.1"/>
    </source>
</evidence>
<dbReference type="Proteomes" id="UP001607303">
    <property type="component" value="Unassembled WGS sequence"/>
</dbReference>
<sequence length="70" mass="8077">MLSKSLQIFEIIFKQVIALPNNDISQISITKLHTLRCSRTISCLILNKDNILCTLFPFSFYCYGVFKDTN</sequence>
<gene>
    <name evidence="1" type="ORF">V1477_018212</name>
</gene>